<dbReference type="AlphaFoldDB" id="A0A3E4U0R0"/>
<name>A0A3E4U0R0_9FIRM</name>
<gene>
    <name evidence="1" type="ORF">DXC39_23770</name>
</gene>
<protein>
    <submittedName>
        <fullName evidence="1">Uncharacterized protein</fullName>
    </submittedName>
</protein>
<organism evidence="1 2">
    <name type="scientific">Hungatella hathewayi</name>
    <dbReference type="NCBI Taxonomy" id="154046"/>
    <lineage>
        <taxon>Bacteria</taxon>
        <taxon>Bacillati</taxon>
        <taxon>Bacillota</taxon>
        <taxon>Clostridia</taxon>
        <taxon>Lachnospirales</taxon>
        <taxon>Lachnospiraceae</taxon>
        <taxon>Hungatella</taxon>
    </lineage>
</organism>
<dbReference type="Proteomes" id="UP000261257">
    <property type="component" value="Unassembled WGS sequence"/>
</dbReference>
<accession>A0A3E4U0R0</accession>
<comment type="caution">
    <text evidence="1">The sequence shown here is derived from an EMBL/GenBank/DDBJ whole genome shotgun (WGS) entry which is preliminary data.</text>
</comment>
<evidence type="ECO:0000313" key="2">
    <source>
        <dbReference type="Proteomes" id="UP000261257"/>
    </source>
</evidence>
<reference evidence="1 2" key="1">
    <citation type="submission" date="2018-08" db="EMBL/GenBank/DDBJ databases">
        <title>A genome reference for cultivated species of the human gut microbiota.</title>
        <authorList>
            <person name="Zou Y."/>
            <person name="Xue W."/>
            <person name="Luo G."/>
        </authorList>
    </citation>
    <scope>NUCLEOTIDE SEQUENCE [LARGE SCALE GENOMIC DNA]</scope>
    <source>
        <strain evidence="1 2">TF05-11AC</strain>
    </source>
</reference>
<evidence type="ECO:0000313" key="1">
    <source>
        <dbReference type="EMBL" id="RGL99156.1"/>
    </source>
</evidence>
<proteinExistence type="predicted"/>
<dbReference type="EMBL" id="QSSQ01000032">
    <property type="protein sequence ID" value="RGL99156.1"/>
    <property type="molecule type" value="Genomic_DNA"/>
</dbReference>
<sequence>MYFEEYEGRKLESLVVDCKPPRGFVAKVVLVEEPMKEYPDEMSRTMTLYMAPKETIDTYVDGYMYEGQDVKEKEIGVDTAKYLLHVDGRYEEIHTGADGYWGNHLEFSRGQGKSRILDAITVSVCMPEFEDFESMKRLTGYIFLDAQLLAEPDSQTEQIKME</sequence>